<dbReference type="InterPro" id="IPR013083">
    <property type="entry name" value="Znf_RING/FYVE/PHD"/>
</dbReference>
<evidence type="ECO:0000259" key="5">
    <source>
        <dbReference type="PROSITE" id="PS50089"/>
    </source>
</evidence>
<dbReference type="Proteomes" id="UP000245119">
    <property type="component" value="Linkage Group LG14"/>
</dbReference>
<dbReference type="InterPro" id="IPR018957">
    <property type="entry name" value="Znf_C3HC4_RING-type"/>
</dbReference>
<evidence type="ECO:0000256" key="2">
    <source>
        <dbReference type="ARBA" id="ARBA00022771"/>
    </source>
</evidence>
<dbReference type="Pfam" id="PF00097">
    <property type="entry name" value="zf-C3HC4"/>
    <property type="match status" value="1"/>
</dbReference>
<dbReference type="PROSITE" id="PS50089">
    <property type="entry name" value="ZF_RING_2"/>
    <property type="match status" value="1"/>
</dbReference>
<evidence type="ECO:0000256" key="1">
    <source>
        <dbReference type="ARBA" id="ARBA00022723"/>
    </source>
</evidence>
<accession>A0A2T7NC36</accession>
<dbReference type="SUPFAM" id="SSF57850">
    <property type="entry name" value="RING/U-box"/>
    <property type="match status" value="1"/>
</dbReference>
<reference evidence="6 7" key="1">
    <citation type="submission" date="2018-04" db="EMBL/GenBank/DDBJ databases">
        <title>The genome of golden apple snail Pomacea canaliculata provides insight into stress tolerance and invasive adaptation.</title>
        <authorList>
            <person name="Liu C."/>
            <person name="Liu B."/>
            <person name="Ren Y."/>
            <person name="Zhang Y."/>
            <person name="Wang H."/>
            <person name="Li S."/>
            <person name="Jiang F."/>
            <person name="Yin L."/>
            <person name="Zhang G."/>
            <person name="Qian W."/>
            <person name="Fan W."/>
        </authorList>
    </citation>
    <scope>NUCLEOTIDE SEQUENCE [LARGE SCALE GENOMIC DNA]</scope>
    <source>
        <strain evidence="6">SZHN2017</strain>
        <tissue evidence="6">Muscle</tissue>
    </source>
</reference>
<evidence type="ECO:0000256" key="4">
    <source>
        <dbReference type="PROSITE-ProRule" id="PRU00175"/>
    </source>
</evidence>
<evidence type="ECO:0000256" key="3">
    <source>
        <dbReference type="ARBA" id="ARBA00022833"/>
    </source>
</evidence>
<comment type="caution">
    <text evidence="6">The sequence shown here is derived from an EMBL/GenBank/DDBJ whole genome shotgun (WGS) entry which is preliminary data.</text>
</comment>
<dbReference type="OrthoDB" id="6150003at2759"/>
<dbReference type="InterPro" id="IPR001841">
    <property type="entry name" value="Znf_RING"/>
</dbReference>
<dbReference type="InterPro" id="IPR047153">
    <property type="entry name" value="TRIM45/56/19-like"/>
</dbReference>
<dbReference type="Gene3D" id="3.30.40.10">
    <property type="entry name" value="Zinc/RING finger domain, C3HC4 (zinc finger)"/>
    <property type="match status" value="1"/>
</dbReference>
<keyword evidence="3" id="KW-0862">Zinc</keyword>
<evidence type="ECO:0000313" key="7">
    <source>
        <dbReference type="Proteomes" id="UP000245119"/>
    </source>
</evidence>
<name>A0A2T7NC36_POMCA</name>
<dbReference type="EMBL" id="PZQS01000014">
    <property type="protein sequence ID" value="PVD18729.1"/>
    <property type="molecule type" value="Genomic_DNA"/>
</dbReference>
<dbReference type="AlphaFoldDB" id="A0A2T7NC36"/>
<keyword evidence="2 4" id="KW-0863">Zinc-finger</keyword>
<dbReference type="GO" id="GO:0061630">
    <property type="term" value="F:ubiquitin protein ligase activity"/>
    <property type="evidence" value="ECO:0007669"/>
    <property type="project" value="TreeGrafter"/>
</dbReference>
<sequence length="229" mass="25736">MQLLAGMDATGATFSNDSSDPECPICLGPFTEPKILFCGHITCRVCLLTWIEAQDLLHVGCPLCRHPMLEMFAFARDDDDSRGVDSLPTHHVIRATARGKIEITPDMCSGCEDLLCRSRRSRLSRRSRHPDCPGQDAKNSEAHARAALKDLSDQVQTMLVTTDKLEKCLKDRAAELRGEMDEDKIEDFQQNFDLLMKPIDGQLRSVLLTHRQLLQSMGDSHQYVAIVFH</sequence>
<proteinExistence type="predicted"/>
<protein>
    <recommendedName>
        <fullName evidence="5">RING-type domain-containing protein</fullName>
    </recommendedName>
</protein>
<feature type="domain" description="RING-type" evidence="5">
    <location>
        <begin position="23"/>
        <end position="65"/>
    </location>
</feature>
<gene>
    <name evidence="6" type="ORF">C0Q70_21280</name>
</gene>
<dbReference type="SMART" id="SM00184">
    <property type="entry name" value="RING"/>
    <property type="match status" value="1"/>
</dbReference>
<dbReference type="PANTHER" id="PTHR25462">
    <property type="entry name" value="BONUS, ISOFORM C-RELATED"/>
    <property type="match status" value="1"/>
</dbReference>
<keyword evidence="7" id="KW-1185">Reference proteome</keyword>
<dbReference type="GO" id="GO:0008270">
    <property type="term" value="F:zinc ion binding"/>
    <property type="evidence" value="ECO:0007669"/>
    <property type="project" value="UniProtKB-KW"/>
</dbReference>
<evidence type="ECO:0000313" key="6">
    <source>
        <dbReference type="EMBL" id="PVD18729.1"/>
    </source>
</evidence>
<keyword evidence="1" id="KW-0479">Metal-binding</keyword>
<organism evidence="6 7">
    <name type="scientific">Pomacea canaliculata</name>
    <name type="common">Golden apple snail</name>
    <dbReference type="NCBI Taxonomy" id="400727"/>
    <lineage>
        <taxon>Eukaryota</taxon>
        <taxon>Metazoa</taxon>
        <taxon>Spiralia</taxon>
        <taxon>Lophotrochozoa</taxon>
        <taxon>Mollusca</taxon>
        <taxon>Gastropoda</taxon>
        <taxon>Caenogastropoda</taxon>
        <taxon>Architaenioglossa</taxon>
        <taxon>Ampullarioidea</taxon>
        <taxon>Ampullariidae</taxon>
        <taxon>Pomacea</taxon>
    </lineage>
</organism>
<dbReference type="PANTHER" id="PTHR25462:SF296">
    <property type="entry name" value="MEIOTIC P26, ISOFORM F"/>
    <property type="match status" value="1"/>
</dbReference>